<gene>
    <name evidence="6" type="ORF">U0042_05070</name>
</gene>
<comment type="similarity">
    <text evidence="2">Belongs to the carotenoid oxygenase family.</text>
</comment>
<evidence type="ECO:0000256" key="2">
    <source>
        <dbReference type="ARBA" id="ARBA00006787"/>
    </source>
</evidence>
<dbReference type="PANTHER" id="PTHR10543">
    <property type="entry name" value="BETA-CAROTENE DIOXYGENASE"/>
    <property type="match status" value="1"/>
</dbReference>
<organism evidence="6 7">
    <name type="scientific">Paraburkholderia kururiensis</name>
    <dbReference type="NCBI Taxonomy" id="984307"/>
    <lineage>
        <taxon>Bacteria</taxon>
        <taxon>Pseudomonadati</taxon>
        <taxon>Pseudomonadota</taxon>
        <taxon>Betaproteobacteria</taxon>
        <taxon>Burkholderiales</taxon>
        <taxon>Burkholderiaceae</taxon>
        <taxon>Paraburkholderia</taxon>
    </lineage>
</organism>
<keyword evidence="5" id="KW-0408">Iron</keyword>
<accession>A0ABZ0WNZ3</accession>
<evidence type="ECO:0000256" key="3">
    <source>
        <dbReference type="ARBA" id="ARBA00022723"/>
    </source>
</evidence>
<name>A0ABZ0WNZ3_9BURK</name>
<keyword evidence="7" id="KW-1185">Reference proteome</keyword>
<sequence length="494" mass="56197">MDSTTLNPGLQFPDDVVFRGYAAPVRIEADVHDLEVVGQIPAALNGAYFRNSADHCYPPLLGKDIFLNGDGMVHCVRFENGHADLKTRYVRTEKFRRERQARRALFGAYRNAFTDSPEVAGCDNNTANTSMLWHHGKLYALKESGRPYELDPMTLETLGERDFNGALKSRTFTAHPKLDPETGECIAFGYNTEGVPDPWIEIYTIDPEGTLTRTERFEAPYCSMVHDMLVSRHYIAFVVCPMTSELERIQRGEPYWHWDNTRTTWVAVIPRREGVAQMRWFRSARPVFQTHTFNAWEEDGPHGTRLHLEHFITESGWLSQFPDLHDPSAEEKPPFGERWTLELGLPHDGFEVRRFIQHVGEMPAIDPRYAMKRTRHYWFGTSNTDLGPMLPWGPKGPPFTCLAHLDNETGKLDFWYAGADSSPEEPHFVPRSADAAEGDGWLLSMVGRRAENRTDLVILDALRLSAGPVAVVKFPCRVHEGFHGQWVNASALAR</sequence>
<evidence type="ECO:0000313" key="7">
    <source>
        <dbReference type="Proteomes" id="UP001325479"/>
    </source>
</evidence>
<dbReference type="Proteomes" id="UP001325479">
    <property type="component" value="Chromosome"/>
</dbReference>
<evidence type="ECO:0000256" key="1">
    <source>
        <dbReference type="ARBA" id="ARBA00001954"/>
    </source>
</evidence>
<keyword evidence="3" id="KW-0479">Metal-binding</keyword>
<evidence type="ECO:0000313" key="6">
    <source>
        <dbReference type="EMBL" id="WQD79078.1"/>
    </source>
</evidence>
<dbReference type="RefSeq" id="WP_114813016.1">
    <property type="nucleotide sequence ID" value="NZ_CP139965.1"/>
</dbReference>
<comment type="cofactor">
    <cofactor evidence="1">
        <name>Fe(2+)</name>
        <dbReference type="ChEBI" id="CHEBI:29033"/>
    </cofactor>
</comment>
<protein>
    <submittedName>
        <fullName evidence="6">Carotenoid oxygenase family protein</fullName>
    </submittedName>
</protein>
<evidence type="ECO:0000256" key="4">
    <source>
        <dbReference type="ARBA" id="ARBA00023002"/>
    </source>
</evidence>
<reference evidence="6 7" key="1">
    <citation type="submission" date="2023-12" db="EMBL/GenBank/DDBJ databases">
        <title>Genome sequencing and assembly of bacterial species from a model synthetic community.</title>
        <authorList>
            <person name="Hogle S.L."/>
        </authorList>
    </citation>
    <scope>NUCLEOTIDE SEQUENCE [LARGE SCALE GENOMIC DNA]</scope>
    <source>
        <strain evidence="6 7">HAMBI 2494</strain>
    </source>
</reference>
<dbReference type="EMBL" id="CP139965">
    <property type="protein sequence ID" value="WQD79078.1"/>
    <property type="molecule type" value="Genomic_DNA"/>
</dbReference>
<dbReference type="PANTHER" id="PTHR10543:SF89">
    <property type="entry name" value="CAROTENOID 9,10(9',10')-CLEAVAGE DIOXYGENASE 1"/>
    <property type="match status" value="1"/>
</dbReference>
<proteinExistence type="inferred from homology"/>
<keyword evidence="4" id="KW-0560">Oxidoreductase</keyword>
<evidence type="ECO:0000256" key="5">
    <source>
        <dbReference type="ARBA" id="ARBA00023004"/>
    </source>
</evidence>
<dbReference type="Pfam" id="PF03055">
    <property type="entry name" value="RPE65"/>
    <property type="match status" value="1"/>
</dbReference>
<dbReference type="InterPro" id="IPR004294">
    <property type="entry name" value="Carotenoid_Oase"/>
</dbReference>